<dbReference type="PANTHER" id="PTHR34298:SF2">
    <property type="entry name" value="SEGREGATION AND CONDENSATION PROTEIN B"/>
    <property type="match status" value="1"/>
</dbReference>
<keyword evidence="7" id="KW-1185">Reference proteome</keyword>
<dbReference type="SUPFAM" id="SSF46785">
    <property type="entry name" value="Winged helix' DNA-binding domain"/>
    <property type="match status" value="2"/>
</dbReference>
<dbReference type="EMBL" id="NGUO01000029">
    <property type="protein sequence ID" value="OWS68992.1"/>
    <property type="molecule type" value="Genomic_DNA"/>
</dbReference>
<dbReference type="InterPro" id="IPR005234">
    <property type="entry name" value="ScpB_csome_segregation"/>
</dbReference>
<dbReference type="InterPro" id="IPR036388">
    <property type="entry name" value="WH-like_DNA-bd_sf"/>
</dbReference>
<protein>
    <submittedName>
        <fullName evidence="6">SMC-Scp complex subunit ScpB</fullName>
    </submittedName>
</protein>
<dbReference type="GO" id="GO:0051301">
    <property type="term" value="P:cell division"/>
    <property type="evidence" value="ECO:0007669"/>
    <property type="project" value="UniProtKB-KW"/>
</dbReference>
<dbReference type="OrthoDB" id="9806226at2"/>
<name>A0A254Q0R4_9BURK</name>
<dbReference type="InterPro" id="IPR036390">
    <property type="entry name" value="WH_DNA-bd_sf"/>
</dbReference>
<dbReference type="AlphaFoldDB" id="A0A254Q0R4"/>
<feature type="region of interest" description="Disordered" evidence="5">
    <location>
        <begin position="225"/>
        <end position="247"/>
    </location>
</feature>
<evidence type="ECO:0000313" key="6">
    <source>
        <dbReference type="EMBL" id="OWS68992.1"/>
    </source>
</evidence>
<proteinExistence type="predicted"/>
<dbReference type="Proteomes" id="UP000198104">
    <property type="component" value="Unassembled WGS sequence"/>
</dbReference>
<evidence type="ECO:0000256" key="1">
    <source>
        <dbReference type="ARBA" id="ARBA00022490"/>
    </source>
</evidence>
<keyword evidence="2" id="KW-0132">Cell division</keyword>
<evidence type="ECO:0000256" key="5">
    <source>
        <dbReference type="SAM" id="MobiDB-lite"/>
    </source>
</evidence>
<comment type="caution">
    <text evidence="6">The sequence shown here is derived from an EMBL/GenBank/DDBJ whole genome shotgun (WGS) entry which is preliminary data.</text>
</comment>
<dbReference type="NCBIfam" id="TIGR00281">
    <property type="entry name" value="SMC-Scp complex subunit ScpB"/>
    <property type="match status" value="1"/>
</dbReference>
<feature type="compositionally biased region" description="Acidic residues" evidence="5">
    <location>
        <begin position="235"/>
        <end position="247"/>
    </location>
</feature>
<dbReference type="PANTHER" id="PTHR34298">
    <property type="entry name" value="SEGREGATION AND CONDENSATION PROTEIN B"/>
    <property type="match status" value="1"/>
</dbReference>
<dbReference type="GO" id="GO:0051304">
    <property type="term" value="P:chromosome separation"/>
    <property type="evidence" value="ECO:0007669"/>
    <property type="project" value="InterPro"/>
</dbReference>
<gene>
    <name evidence="6" type="ORF">CBI30_10900</name>
</gene>
<evidence type="ECO:0000256" key="4">
    <source>
        <dbReference type="ARBA" id="ARBA00023306"/>
    </source>
</evidence>
<dbReference type="RefSeq" id="WP_088528316.1">
    <property type="nucleotide sequence ID" value="NZ_NGUO01000029.1"/>
</dbReference>
<evidence type="ECO:0000256" key="2">
    <source>
        <dbReference type="ARBA" id="ARBA00022618"/>
    </source>
</evidence>
<sequence length="247" mass="27793">MDDHNKRVIETALLCAQEPLTVADLTRLFVEEIPAGEIDVTLLELQKAWEDKGMELVHIATGWRFQSRLVMREYLDRLTPEKPPKYSRAVMETLAIIAYRQPVTRGEIEEIRGVAVSSNVMKQLEDRGWVEVIGHKETIGRPGLYATTKQFLDDLSLTNLQSLPMLEDTAPMAAAEQLGQAVMEFDPTATVETVIELDENGQPLIQVESKEIAEVVPEEVEEIAEEIADKTTEEVTSDSEEKSDEQK</sequence>
<reference evidence="6 7" key="1">
    <citation type="submission" date="2017-05" db="EMBL/GenBank/DDBJ databases">
        <title>Polynucleobacter sp. MWH-K35W1 isolated from the permanently anoxic monimolimnion of a meromictic lake.</title>
        <authorList>
            <person name="Hahn M.W."/>
        </authorList>
    </citation>
    <scope>NUCLEOTIDE SEQUENCE [LARGE SCALE GENOMIC DNA]</scope>
    <source>
        <strain evidence="6 7">MWH-K35W1</strain>
    </source>
</reference>
<keyword evidence="4" id="KW-0131">Cell cycle</keyword>
<organism evidence="6 7">
    <name type="scientific">Polynucleobacter aenigmaticus</name>
    <dbReference type="NCBI Taxonomy" id="1743164"/>
    <lineage>
        <taxon>Bacteria</taxon>
        <taxon>Pseudomonadati</taxon>
        <taxon>Pseudomonadota</taxon>
        <taxon>Betaproteobacteria</taxon>
        <taxon>Burkholderiales</taxon>
        <taxon>Burkholderiaceae</taxon>
        <taxon>Polynucleobacter</taxon>
    </lineage>
</organism>
<evidence type="ECO:0000256" key="3">
    <source>
        <dbReference type="ARBA" id="ARBA00022829"/>
    </source>
</evidence>
<accession>A0A254Q0R4</accession>
<keyword evidence="1" id="KW-0963">Cytoplasm</keyword>
<evidence type="ECO:0000313" key="7">
    <source>
        <dbReference type="Proteomes" id="UP000198104"/>
    </source>
</evidence>
<dbReference type="Gene3D" id="1.10.10.10">
    <property type="entry name" value="Winged helix-like DNA-binding domain superfamily/Winged helix DNA-binding domain"/>
    <property type="match status" value="2"/>
</dbReference>
<dbReference type="Pfam" id="PF04079">
    <property type="entry name" value="SMC_ScpB"/>
    <property type="match status" value="1"/>
</dbReference>
<keyword evidence="3" id="KW-0159">Chromosome partition</keyword>